<dbReference type="SUPFAM" id="SSF56796">
    <property type="entry name" value="Dehydroquinate synthase-like"/>
    <property type="match status" value="1"/>
</dbReference>
<dbReference type="Pfam" id="PF01761">
    <property type="entry name" value="DHQ_synthase"/>
    <property type="match status" value="1"/>
</dbReference>
<evidence type="ECO:0000256" key="1">
    <source>
        <dbReference type="ARBA" id="ARBA00001393"/>
    </source>
</evidence>
<dbReference type="Proteomes" id="UP000752012">
    <property type="component" value="Unassembled WGS sequence"/>
</dbReference>
<evidence type="ECO:0000256" key="4">
    <source>
        <dbReference type="ARBA" id="ARBA00004496"/>
    </source>
</evidence>
<dbReference type="InterPro" id="IPR056179">
    <property type="entry name" value="DHQS_C"/>
</dbReference>
<feature type="binding site" evidence="18">
    <location>
        <position position="246"/>
    </location>
    <ligand>
        <name>Zn(2+)</name>
        <dbReference type="ChEBI" id="CHEBI:29105"/>
    </ligand>
</feature>
<keyword evidence="16 18" id="KW-0456">Lyase</keyword>
<feature type="binding site" evidence="18">
    <location>
        <begin position="105"/>
        <end position="109"/>
    </location>
    <ligand>
        <name>NAD(+)</name>
        <dbReference type="ChEBI" id="CHEBI:57540"/>
    </ligand>
</feature>
<gene>
    <name evidence="18" type="primary">aroB</name>
    <name evidence="21" type="ORF">HCN83_11410</name>
</gene>
<feature type="domain" description="3-dehydroquinate synthase C-terminal" evidence="20">
    <location>
        <begin position="180"/>
        <end position="323"/>
    </location>
</feature>
<comment type="catalytic activity">
    <reaction evidence="1 18">
        <text>7-phospho-2-dehydro-3-deoxy-D-arabino-heptonate = 3-dehydroquinate + phosphate</text>
        <dbReference type="Rhea" id="RHEA:21968"/>
        <dbReference type="ChEBI" id="CHEBI:32364"/>
        <dbReference type="ChEBI" id="CHEBI:43474"/>
        <dbReference type="ChEBI" id="CHEBI:58394"/>
        <dbReference type="EC" id="4.2.3.4"/>
    </reaction>
</comment>
<evidence type="ECO:0000256" key="13">
    <source>
        <dbReference type="ARBA" id="ARBA00022833"/>
    </source>
</evidence>
<dbReference type="FunFam" id="3.40.50.1970:FF:000007">
    <property type="entry name" value="Pentafunctional AROM polypeptide"/>
    <property type="match status" value="1"/>
</dbReference>
<dbReference type="GO" id="GO:0000166">
    <property type="term" value="F:nucleotide binding"/>
    <property type="evidence" value="ECO:0007669"/>
    <property type="project" value="UniProtKB-KW"/>
</dbReference>
<dbReference type="EC" id="4.2.3.4" evidence="7 18"/>
<dbReference type="InterPro" id="IPR050071">
    <property type="entry name" value="Dehydroquinate_synthase"/>
</dbReference>
<dbReference type="GO" id="GO:0005737">
    <property type="term" value="C:cytoplasm"/>
    <property type="evidence" value="ECO:0007669"/>
    <property type="project" value="UniProtKB-SubCell"/>
</dbReference>
<evidence type="ECO:0000313" key="22">
    <source>
        <dbReference type="Proteomes" id="UP000752012"/>
    </source>
</evidence>
<dbReference type="EMBL" id="JAATHJ010000017">
    <property type="protein sequence ID" value="NJP38191.1"/>
    <property type="molecule type" value="Genomic_DNA"/>
</dbReference>
<dbReference type="RefSeq" id="WP_168007436.1">
    <property type="nucleotide sequence ID" value="NZ_JAATHJ010000017.1"/>
</dbReference>
<dbReference type="NCBIfam" id="TIGR01357">
    <property type="entry name" value="aroB"/>
    <property type="match status" value="1"/>
</dbReference>
<protein>
    <recommendedName>
        <fullName evidence="8 18">3-dehydroquinate synthase</fullName>
        <shortName evidence="18">DHQS</shortName>
        <ecNumber evidence="7 18">4.2.3.4</ecNumber>
    </recommendedName>
</protein>
<feature type="binding site" evidence="18">
    <location>
        <position position="150"/>
    </location>
    <ligand>
        <name>NAD(+)</name>
        <dbReference type="ChEBI" id="CHEBI:57540"/>
    </ligand>
</feature>
<evidence type="ECO:0000256" key="5">
    <source>
        <dbReference type="ARBA" id="ARBA00004661"/>
    </source>
</evidence>
<feature type="binding site" evidence="18">
    <location>
        <position position="141"/>
    </location>
    <ligand>
        <name>NAD(+)</name>
        <dbReference type="ChEBI" id="CHEBI:57540"/>
    </ligand>
</feature>
<dbReference type="GO" id="GO:0009073">
    <property type="term" value="P:aromatic amino acid family biosynthetic process"/>
    <property type="evidence" value="ECO:0007669"/>
    <property type="project" value="UniProtKB-KW"/>
</dbReference>
<dbReference type="HAMAP" id="MF_00110">
    <property type="entry name" value="DHQ_synthase"/>
    <property type="match status" value="1"/>
</dbReference>
<dbReference type="Gene3D" id="3.40.50.1970">
    <property type="match status" value="1"/>
</dbReference>
<dbReference type="InterPro" id="IPR016037">
    <property type="entry name" value="DHQ_synth_AroB"/>
</dbReference>
<evidence type="ECO:0000259" key="20">
    <source>
        <dbReference type="Pfam" id="PF24621"/>
    </source>
</evidence>
<proteinExistence type="inferred from homology"/>
<keyword evidence="17 18" id="KW-0170">Cobalt</keyword>
<evidence type="ECO:0000256" key="3">
    <source>
        <dbReference type="ARBA" id="ARBA00001947"/>
    </source>
</evidence>
<comment type="caution">
    <text evidence="18">Lacks conserved residue(s) required for the propagation of feature annotation.</text>
</comment>
<keyword evidence="22" id="KW-1185">Reference proteome</keyword>
<feature type="domain" description="3-dehydroquinate synthase N-terminal" evidence="19">
    <location>
        <begin position="68"/>
        <end position="178"/>
    </location>
</feature>
<keyword evidence="9 18" id="KW-0963">Cytoplasm</keyword>
<keyword evidence="14 18" id="KW-0520">NAD</keyword>
<feature type="binding site" evidence="18">
    <location>
        <position position="183"/>
    </location>
    <ligand>
        <name>Zn(2+)</name>
        <dbReference type="ChEBI" id="CHEBI:29105"/>
    </ligand>
</feature>
<evidence type="ECO:0000256" key="17">
    <source>
        <dbReference type="ARBA" id="ARBA00023285"/>
    </source>
</evidence>
<evidence type="ECO:0000259" key="19">
    <source>
        <dbReference type="Pfam" id="PF01761"/>
    </source>
</evidence>
<dbReference type="PANTHER" id="PTHR43622:SF7">
    <property type="entry name" value="3-DEHYDROQUINATE SYNTHASE, CHLOROPLASTIC"/>
    <property type="match status" value="1"/>
</dbReference>
<keyword evidence="10 18" id="KW-0028">Amino-acid biosynthesis</keyword>
<evidence type="ECO:0000256" key="12">
    <source>
        <dbReference type="ARBA" id="ARBA00022741"/>
    </source>
</evidence>
<evidence type="ECO:0000256" key="11">
    <source>
        <dbReference type="ARBA" id="ARBA00022723"/>
    </source>
</evidence>
<comment type="cofactor">
    <cofactor evidence="18">
        <name>Co(2+)</name>
        <dbReference type="ChEBI" id="CHEBI:48828"/>
    </cofactor>
    <cofactor evidence="18">
        <name>Zn(2+)</name>
        <dbReference type="ChEBI" id="CHEBI:29105"/>
    </cofactor>
    <text evidence="18">Binds 1 divalent metal cation per subunit. Can use either Co(2+) or Zn(2+).</text>
</comment>
<organism evidence="21 22">
    <name type="scientific">Alkalicoccus luteus</name>
    <dbReference type="NCBI Taxonomy" id="1237094"/>
    <lineage>
        <taxon>Bacteria</taxon>
        <taxon>Bacillati</taxon>
        <taxon>Bacillota</taxon>
        <taxon>Bacilli</taxon>
        <taxon>Bacillales</taxon>
        <taxon>Bacillaceae</taxon>
        <taxon>Alkalicoccus</taxon>
    </lineage>
</organism>
<evidence type="ECO:0000256" key="8">
    <source>
        <dbReference type="ARBA" id="ARBA00017684"/>
    </source>
</evidence>
<comment type="cofactor">
    <cofactor evidence="2 18">
        <name>NAD(+)</name>
        <dbReference type="ChEBI" id="CHEBI:57540"/>
    </cofactor>
</comment>
<keyword evidence="13 18" id="KW-0862">Zinc</keyword>
<evidence type="ECO:0000313" key="21">
    <source>
        <dbReference type="EMBL" id="NJP38191.1"/>
    </source>
</evidence>
<dbReference type="Pfam" id="PF24621">
    <property type="entry name" value="DHQS_C"/>
    <property type="match status" value="1"/>
</dbReference>
<dbReference type="PANTHER" id="PTHR43622">
    <property type="entry name" value="3-DEHYDROQUINATE SYNTHASE"/>
    <property type="match status" value="1"/>
</dbReference>
<comment type="cofactor">
    <cofactor evidence="3">
        <name>Zn(2+)</name>
        <dbReference type="ChEBI" id="CHEBI:29105"/>
    </cofactor>
</comment>
<dbReference type="InterPro" id="IPR030960">
    <property type="entry name" value="DHQS/DOIS_N"/>
</dbReference>
<comment type="caution">
    <text evidence="21">The sequence shown here is derived from an EMBL/GenBank/DDBJ whole genome shotgun (WGS) entry which is preliminary data.</text>
</comment>
<keyword evidence="12 18" id="KW-0547">Nucleotide-binding</keyword>
<dbReference type="GO" id="GO:0008652">
    <property type="term" value="P:amino acid biosynthetic process"/>
    <property type="evidence" value="ECO:0007669"/>
    <property type="project" value="UniProtKB-KW"/>
</dbReference>
<evidence type="ECO:0000256" key="16">
    <source>
        <dbReference type="ARBA" id="ARBA00023239"/>
    </source>
</evidence>
<keyword evidence="15 18" id="KW-0057">Aromatic amino acid biosynthesis</keyword>
<evidence type="ECO:0000256" key="7">
    <source>
        <dbReference type="ARBA" id="ARBA00013031"/>
    </source>
</evidence>
<name>A0A969PTP0_9BACI</name>
<dbReference type="GO" id="GO:0046872">
    <property type="term" value="F:metal ion binding"/>
    <property type="evidence" value="ECO:0007669"/>
    <property type="project" value="UniProtKB-KW"/>
</dbReference>
<dbReference type="GO" id="GO:0003856">
    <property type="term" value="F:3-dehydroquinate synthase activity"/>
    <property type="evidence" value="ECO:0007669"/>
    <property type="project" value="UniProtKB-UniRule"/>
</dbReference>
<evidence type="ECO:0000256" key="2">
    <source>
        <dbReference type="ARBA" id="ARBA00001911"/>
    </source>
</evidence>
<comment type="pathway">
    <text evidence="5 18">Metabolic intermediate biosynthesis; chorismate biosynthesis; chorismate from D-erythrose 4-phosphate and phosphoenolpyruvate: step 2/7.</text>
</comment>
<comment type="similarity">
    <text evidence="6 18">Belongs to the sugar phosphate cyclases superfamily. Dehydroquinate synthase family.</text>
</comment>
<feature type="binding site" evidence="18">
    <location>
        <position position="263"/>
    </location>
    <ligand>
        <name>Zn(2+)</name>
        <dbReference type="ChEBI" id="CHEBI:29105"/>
    </ligand>
</feature>
<dbReference type="AlphaFoldDB" id="A0A969PTP0"/>
<evidence type="ECO:0000256" key="18">
    <source>
        <dbReference type="HAMAP-Rule" id="MF_00110"/>
    </source>
</evidence>
<dbReference type="CDD" id="cd08195">
    <property type="entry name" value="DHQS"/>
    <property type="match status" value="1"/>
</dbReference>
<accession>A0A969PTP0</accession>
<dbReference type="PIRSF" id="PIRSF001455">
    <property type="entry name" value="DHQ_synth"/>
    <property type="match status" value="1"/>
</dbReference>
<sequence length="360" mass="39523">MGKRLDIINSGGSYPVEIEHGLRFRTEEKIRQVCPDATSVFLIADENAASHYLNDVLSSFQQPPHVIFLQPGEGSKSIEELQRVLTELLEHGADRKSVVAALGGGVTGDLAGFAAAVLLRGVSFVQIPTTLLAHDSSVGGKTGINHPSGKNLIGAFYAPAAVLYDPAMLQTLPEGEWRSGFAEVIKHSLISRSGFLEWLSDNVNNPRDLQDEALEELLYRSIQVKASIVEEDEFEAGVRAYLNFGHTLGHAIEAEAGYGTWTHGEAVALGMLAAMHLSRFKLQADLPLENVKELLENHGFQTALPHSFDHQKLLERMKRDKKTEAGNLRFVLLRELGMPELIPVETELVKEALKEVTSDD</sequence>
<comment type="function">
    <text evidence="18">Catalyzes the conversion of 3-deoxy-D-arabino-heptulosonate 7-phosphate (DAHP) to dehydroquinate (DHQ).</text>
</comment>
<evidence type="ECO:0000256" key="14">
    <source>
        <dbReference type="ARBA" id="ARBA00023027"/>
    </source>
</evidence>
<keyword evidence="11 18" id="KW-0479">Metal-binding</keyword>
<comment type="subcellular location">
    <subcellularLocation>
        <location evidence="4 18">Cytoplasm</location>
    </subcellularLocation>
</comment>
<dbReference type="Gene3D" id="1.20.1090.10">
    <property type="entry name" value="Dehydroquinate synthase-like - alpha domain"/>
    <property type="match status" value="1"/>
</dbReference>
<evidence type="ECO:0000256" key="9">
    <source>
        <dbReference type="ARBA" id="ARBA00022490"/>
    </source>
</evidence>
<dbReference type="InterPro" id="IPR030963">
    <property type="entry name" value="DHQ_synth_fam"/>
</dbReference>
<feature type="binding site" evidence="18">
    <location>
        <begin position="129"/>
        <end position="130"/>
    </location>
    <ligand>
        <name>NAD(+)</name>
        <dbReference type="ChEBI" id="CHEBI:57540"/>
    </ligand>
</feature>
<dbReference type="GO" id="GO:0009423">
    <property type="term" value="P:chorismate biosynthetic process"/>
    <property type="evidence" value="ECO:0007669"/>
    <property type="project" value="UniProtKB-UniRule"/>
</dbReference>
<evidence type="ECO:0000256" key="6">
    <source>
        <dbReference type="ARBA" id="ARBA00005412"/>
    </source>
</evidence>
<reference evidence="21 22" key="1">
    <citation type="submission" date="2020-03" db="EMBL/GenBank/DDBJ databases">
        <title>Assessment of the enzymatic potential of alkaline-tolerant lipase obtained from Bacillus luteus H11 (technogenic soil) for the bioremediation of saline soils contaminated with petroleum substances.</title>
        <authorList>
            <person name="Kalwasinska A."/>
        </authorList>
    </citation>
    <scope>NUCLEOTIDE SEQUENCE [LARGE SCALE GENOMIC DNA]</scope>
    <source>
        <strain evidence="21 22">H11</strain>
    </source>
</reference>
<evidence type="ECO:0000256" key="10">
    <source>
        <dbReference type="ARBA" id="ARBA00022605"/>
    </source>
</evidence>
<evidence type="ECO:0000256" key="15">
    <source>
        <dbReference type="ARBA" id="ARBA00023141"/>
    </source>
</evidence>